<dbReference type="RefSeq" id="WP_344821371.1">
    <property type="nucleotide sequence ID" value="NZ_BAAAUV010000001.1"/>
</dbReference>
<feature type="transmembrane region" description="Helical" evidence="1">
    <location>
        <begin position="42"/>
        <end position="62"/>
    </location>
</feature>
<name>A0ABP6PWU8_9ACTN</name>
<feature type="transmembrane region" description="Helical" evidence="1">
    <location>
        <begin position="68"/>
        <end position="88"/>
    </location>
</feature>
<accession>A0ABP6PWU8</accession>
<proteinExistence type="predicted"/>
<protein>
    <submittedName>
        <fullName evidence="2">Uncharacterized protein</fullName>
    </submittedName>
</protein>
<keyword evidence="1" id="KW-0472">Membrane</keyword>
<dbReference type="Proteomes" id="UP001501237">
    <property type="component" value="Unassembled WGS sequence"/>
</dbReference>
<reference evidence="3" key="1">
    <citation type="journal article" date="2019" name="Int. J. Syst. Evol. Microbiol.">
        <title>The Global Catalogue of Microorganisms (GCM) 10K type strain sequencing project: providing services to taxonomists for standard genome sequencing and annotation.</title>
        <authorList>
            <consortium name="The Broad Institute Genomics Platform"/>
            <consortium name="The Broad Institute Genome Sequencing Center for Infectious Disease"/>
            <person name="Wu L."/>
            <person name="Ma J."/>
        </authorList>
    </citation>
    <scope>NUCLEOTIDE SEQUENCE [LARGE SCALE GENOMIC DNA]</scope>
    <source>
        <strain evidence="3">JCM 9377</strain>
    </source>
</reference>
<dbReference type="EMBL" id="BAAAUV010000001">
    <property type="protein sequence ID" value="GAA3194080.1"/>
    <property type="molecule type" value="Genomic_DNA"/>
</dbReference>
<gene>
    <name evidence="2" type="ORF">GCM10010468_03700</name>
</gene>
<sequence>MSGVFLTMALAAVGCAVFWRLTRGIRTGLPGCPWNPRRSMRIAGVTVAVAAAAIAVPGELWLTLPVAFALFVFGFARIFFTLIDLVMFPTRKEHHQVVDPHPAPPVSLSAYRMAQFEATGANHRRSRTVSRV</sequence>
<evidence type="ECO:0000256" key="1">
    <source>
        <dbReference type="SAM" id="Phobius"/>
    </source>
</evidence>
<organism evidence="2 3">
    <name type="scientific">Actinocorallia longicatena</name>
    <dbReference type="NCBI Taxonomy" id="111803"/>
    <lineage>
        <taxon>Bacteria</taxon>
        <taxon>Bacillati</taxon>
        <taxon>Actinomycetota</taxon>
        <taxon>Actinomycetes</taxon>
        <taxon>Streptosporangiales</taxon>
        <taxon>Thermomonosporaceae</taxon>
        <taxon>Actinocorallia</taxon>
    </lineage>
</organism>
<keyword evidence="1" id="KW-0812">Transmembrane</keyword>
<evidence type="ECO:0000313" key="2">
    <source>
        <dbReference type="EMBL" id="GAA3194080.1"/>
    </source>
</evidence>
<comment type="caution">
    <text evidence="2">The sequence shown here is derived from an EMBL/GenBank/DDBJ whole genome shotgun (WGS) entry which is preliminary data.</text>
</comment>
<keyword evidence="3" id="KW-1185">Reference proteome</keyword>
<keyword evidence="1" id="KW-1133">Transmembrane helix</keyword>
<feature type="transmembrane region" description="Helical" evidence="1">
    <location>
        <begin position="6"/>
        <end position="22"/>
    </location>
</feature>
<evidence type="ECO:0000313" key="3">
    <source>
        <dbReference type="Proteomes" id="UP001501237"/>
    </source>
</evidence>